<evidence type="ECO:0000313" key="8">
    <source>
        <dbReference type="Proteomes" id="UP000823886"/>
    </source>
</evidence>
<comment type="catalytic activity">
    <reaction evidence="1 4">
        <text>a uridine in RNA = a pseudouridine in RNA</text>
        <dbReference type="Rhea" id="RHEA:48348"/>
        <dbReference type="Rhea" id="RHEA-COMP:12068"/>
        <dbReference type="Rhea" id="RHEA-COMP:12069"/>
        <dbReference type="ChEBI" id="CHEBI:65314"/>
        <dbReference type="ChEBI" id="CHEBI:65315"/>
    </reaction>
</comment>
<dbReference type="Gene3D" id="3.30.2350.10">
    <property type="entry name" value="Pseudouridine synthase"/>
    <property type="match status" value="1"/>
</dbReference>
<dbReference type="InterPro" id="IPR050188">
    <property type="entry name" value="RluA_PseudoU_synthase"/>
</dbReference>
<dbReference type="AlphaFoldDB" id="A0A9D2PPY6"/>
<feature type="domain" description="Pseudouridine synthase RsuA/RluA-like" evidence="6">
    <location>
        <begin position="90"/>
        <end position="240"/>
    </location>
</feature>
<dbReference type="GO" id="GO:0140098">
    <property type="term" value="F:catalytic activity, acting on RNA"/>
    <property type="evidence" value="ECO:0007669"/>
    <property type="project" value="UniProtKB-ARBA"/>
</dbReference>
<dbReference type="Pfam" id="PF00849">
    <property type="entry name" value="PseudoU_synth_2"/>
    <property type="match status" value="1"/>
</dbReference>
<dbReference type="PANTHER" id="PTHR21600">
    <property type="entry name" value="MITOCHONDRIAL RNA PSEUDOURIDINE SYNTHASE"/>
    <property type="match status" value="1"/>
</dbReference>
<dbReference type="EC" id="5.4.99.-" evidence="4"/>
<dbReference type="EMBL" id="DWVZ01000152">
    <property type="protein sequence ID" value="HJC64268.1"/>
    <property type="molecule type" value="Genomic_DNA"/>
</dbReference>
<dbReference type="InterPro" id="IPR006225">
    <property type="entry name" value="PsdUridine_synth_RluC/D"/>
</dbReference>
<evidence type="ECO:0000256" key="1">
    <source>
        <dbReference type="ARBA" id="ARBA00000073"/>
    </source>
</evidence>
<dbReference type="SUPFAM" id="SSF55120">
    <property type="entry name" value="Pseudouridine synthase"/>
    <property type="match status" value="1"/>
</dbReference>
<comment type="function">
    <text evidence="4">Responsible for synthesis of pseudouridine from uracil.</text>
</comment>
<accession>A0A9D2PPY6</accession>
<evidence type="ECO:0000256" key="4">
    <source>
        <dbReference type="RuleBase" id="RU362028"/>
    </source>
</evidence>
<name>A0A9D2PPY6_9FIRM</name>
<feature type="region of interest" description="Disordered" evidence="5">
    <location>
        <begin position="300"/>
        <end position="321"/>
    </location>
</feature>
<dbReference type="CDD" id="cd02869">
    <property type="entry name" value="PseudoU_synth_RluA_like"/>
    <property type="match status" value="1"/>
</dbReference>
<comment type="caution">
    <text evidence="7">The sequence shown here is derived from an EMBL/GenBank/DDBJ whole genome shotgun (WGS) entry which is preliminary data.</text>
</comment>
<dbReference type="NCBIfam" id="TIGR00005">
    <property type="entry name" value="rluA_subfam"/>
    <property type="match status" value="1"/>
</dbReference>
<dbReference type="InterPro" id="IPR006145">
    <property type="entry name" value="PsdUridine_synth_RsuA/RluA"/>
</dbReference>
<dbReference type="GO" id="GO:0003723">
    <property type="term" value="F:RNA binding"/>
    <property type="evidence" value="ECO:0007669"/>
    <property type="project" value="InterPro"/>
</dbReference>
<reference evidence="7" key="1">
    <citation type="journal article" date="2021" name="PeerJ">
        <title>Extensive microbial diversity within the chicken gut microbiome revealed by metagenomics and culture.</title>
        <authorList>
            <person name="Gilroy R."/>
            <person name="Ravi A."/>
            <person name="Getino M."/>
            <person name="Pursley I."/>
            <person name="Horton D.L."/>
            <person name="Alikhan N.F."/>
            <person name="Baker D."/>
            <person name="Gharbi K."/>
            <person name="Hall N."/>
            <person name="Watson M."/>
            <person name="Adriaenssens E.M."/>
            <person name="Foster-Nyarko E."/>
            <person name="Jarju S."/>
            <person name="Secka A."/>
            <person name="Antonio M."/>
            <person name="Oren A."/>
            <person name="Chaudhuri R.R."/>
            <person name="La Ragione R."/>
            <person name="Hildebrand F."/>
            <person name="Pallen M.J."/>
        </authorList>
    </citation>
    <scope>NUCLEOTIDE SEQUENCE</scope>
    <source>
        <strain evidence="7">ChiBcec2-3848</strain>
    </source>
</reference>
<keyword evidence="4" id="KW-0413">Isomerase</keyword>
<dbReference type="Proteomes" id="UP000823886">
    <property type="component" value="Unassembled WGS sequence"/>
</dbReference>
<feature type="active site" evidence="3">
    <location>
        <position position="137"/>
    </location>
</feature>
<evidence type="ECO:0000259" key="6">
    <source>
        <dbReference type="Pfam" id="PF00849"/>
    </source>
</evidence>
<evidence type="ECO:0000256" key="3">
    <source>
        <dbReference type="PIRSR" id="PIRSR606225-1"/>
    </source>
</evidence>
<gene>
    <name evidence="7" type="ORF">H9753_11720</name>
</gene>
<proteinExistence type="inferred from homology"/>
<reference evidence="7" key="2">
    <citation type="submission" date="2021-04" db="EMBL/GenBank/DDBJ databases">
        <authorList>
            <person name="Gilroy R."/>
        </authorList>
    </citation>
    <scope>NUCLEOTIDE SEQUENCE</scope>
    <source>
        <strain evidence="7">ChiBcec2-3848</strain>
    </source>
</reference>
<evidence type="ECO:0000256" key="5">
    <source>
        <dbReference type="SAM" id="MobiDB-lite"/>
    </source>
</evidence>
<dbReference type="PANTHER" id="PTHR21600:SF87">
    <property type="entry name" value="RNA PSEUDOURIDYLATE SYNTHASE DOMAIN-CONTAINING PROTEIN 1"/>
    <property type="match status" value="1"/>
</dbReference>
<protein>
    <recommendedName>
        <fullName evidence="4">Pseudouridine synthase</fullName>
        <ecNumber evidence="4">5.4.99.-</ecNumber>
    </recommendedName>
</protein>
<evidence type="ECO:0000313" key="7">
    <source>
        <dbReference type="EMBL" id="HJC64268.1"/>
    </source>
</evidence>
<dbReference type="GO" id="GO:0000455">
    <property type="term" value="P:enzyme-directed rRNA pseudouridine synthesis"/>
    <property type="evidence" value="ECO:0007669"/>
    <property type="project" value="TreeGrafter"/>
</dbReference>
<evidence type="ECO:0000256" key="2">
    <source>
        <dbReference type="ARBA" id="ARBA00010876"/>
    </source>
</evidence>
<dbReference type="InterPro" id="IPR020103">
    <property type="entry name" value="PsdUridine_synth_cat_dom_sf"/>
</dbReference>
<comment type="similarity">
    <text evidence="2 4">Belongs to the pseudouridine synthase RluA family.</text>
</comment>
<sequence>MKTIELILDHEMEGKTLEKLMKEELGLTKKQIRSAKFREQGICINGIRQRATARGRAGDCLSVCLEEDRRDTGKVLPVTGALEILYEDGDVIAVNKPGGIPCHPGRGHYRDSLANRLAAYLQEKGESTLLRSVGRLDKDTSGVMVYAKSTAAAARLFSQKEQGIFEKEYLALAEGKMPESQGILAAPIGKMPGEKLKMQVSGHGKPALTKYRVLREREGYSLLRCRIFTGRTHQIRVHLSWTGHPIVGDVLYGDGENREEQGLALHSGKAVFCQPFTGERILVSAPVPAVFPAWCREDYPEERTEKETGRKTGKEEPGWQK</sequence>
<dbReference type="GO" id="GO:0009982">
    <property type="term" value="F:pseudouridine synthase activity"/>
    <property type="evidence" value="ECO:0007669"/>
    <property type="project" value="InterPro"/>
</dbReference>
<organism evidence="7 8">
    <name type="scientific">Candidatus Blautia merdavium</name>
    <dbReference type="NCBI Taxonomy" id="2838494"/>
    <lineage>
        <taxon>Bacteria</taxon>
        <taxon>Bacillati</taxon>
        <taxon>Bacillota</taxon>
        <taxon>Clostridia</taxon>
        <taxon>Lachnospirales</taxon>
        <taxon>Lachnospiraceae</taxon>
        <taxon>Blautia</taxon>
    </lineage>
</organism>